<evidence type="ECO:0000313" key="5">
    <source>
        <dbReference type="Proteomes" id="UP000285864"/>
    </source>
</evidence>
<dbReference type="Pfam" id="PF17415">
    <property type="entry name" value="NigD_C"/>
    <property type="match status" value="1"/>
</dbReference>
<name>A0A412GBT9_9BACT</name>
<dbReference type="InterPro" id="IPR024299">
    <property type="entry name" value="NigD-like_OB_dom"/>
</dbReference>
<dbReference type="InterPro" id="IPR038179">
    <property type="entry name" value="NigD-like_N_sf"/>
</dbReference>
<feature type="chain" id="PRO_5019122159" description="NigD-like C-terminal beta sandwich domain-containing protein" evidence="1">
    <location>
        <begin position="22"/>
        <end position="245"/>
    </location>
</feature>
<dbReference type="InterPro" id="IPR038143">
    <property type="entry name" value="NigD-like_C_dom_sf"/>
</dbReference>
<feature type="domain" description="NigD-like C-terminal" evidence="3">
    <location>
        <begin position="107"/>
        <end position="218"/>
    </location>
</feature>
<dbReference type="PROSITE" id="PS51257">
    <property type="entry name" value="PROKAR_LIPOPROTEIN"/>
    <property type="match status" value="1"/>
</dbReference>
<dbReference type="Gene3D" id="2.60.40.2370">
    <property type="entry name" value="NigD-like, C-terminal beta sandwich domain"/>
    <property type="match status" value="1"/>
</dbReference>
<dbReference type="Proteomes" id="UP000285864">
    <property type="component" value="Unassembled WGS sequence"/>
</dbReference>
<dbReference type="Gene3D" id="2.40.50.500">
    <property type="entry name" value="NigD-like N-terminal OB domain"/>
    <property type="match status" value="1"/>
</dbReference>
<dbReference type="RefSeq" id="WP_007571569.1">
    <property type="nucleotide sequence ID" value="NZ_CABKNL010000008.1"/>
</dbReference>
<proteinExistence type="predicted"/>
<sequence length="245" mass="28039">MKKLKKYWIAAFFVFAGLLQSCDDDEGYSIGDIANDWVTIRVEGEGVYSFTGDTWGTMYPAANAVWNYSLVEGQRAFLVFNPLFDNYYGYDVGIKPERIYPFLTKSVEELTDENEEEFADHPAYLENMWIAGGYLNVIFNQKLPTTHKHRVSLVKKAGEPDIADDGYIHLEYRYNTYGDTLDVFNPSVGVVCYNLNTLPLEEAKGIKLKINEAYYGERILSFENMNEPTPDDAKELHSIARLEVE</sequence>
<dbReference type="AlphaFoldDB" id="A0A412GBT9"/>
<gene>
    <name evidence="4" type="ORF">DWY20_13030</name>
</gene>
<evidence type="ECO:0000256" key="1">
    <source>
        <dbReference type="SAM" id="SignalP"/>
    </source>
</evidence>
<evidence type="ECO:0008006" key="6">
    <source>
        <dbReference type="Google" id="ProtNLM"/>
    </source>
</evidence>
<dbReference type="EMBL" id="QRUU01000074">
    <property type="protein sequence ID" value="RGR92268.1"/>
    <property type="molecule type" value="Genomic_DNA"/>
</dbReference>
<feature type="signal peptide" evidence="1">
    <location>
        <begin position="1"/>
        <end position="21"/>
    </location>
</feature>
<dbReference type="Pfam" id="PF12667">
    <property type="entry name" value="NigD_N"/>
    <property type="match status" value="1"/>
</dbReference>
<accession>A0A412GBT9</accession>
<protein>
    <recommendedName>
        <fullName evidence="6">NigD-like C-terminal beta sandwich domain-containing protein</fullName>
    </recommendedName>
</protein>
<organism evidence="4 5">
    <name type="scientific">Phocaeicola coprocola</name>
    <dbReference type="NCBI Taxonomy" id="310298"/>
    <lineage>
        <taxon>Bacteria</taxon>
        <taxon>Pseudomonadati</taxon>
        <taxon>Bacteroidota</taxon>
        <taxon>Bacteroidia</taxon>
        <taxon>Bacteroidales</taxon>
        <taxon>Bacteroidaceae</taxon>
        <taxon>Phocaeicola</taxon>
    </lineage>
</organism>
<evidence type="ECO:0000259" key="3">
    <source>
        <dbReference type="Pfam" id="PF17415"/>
    </source>
</evidence>
<reference evidence="4 5" key="1">
    <citation type="submission" date="2018-08" db="EMBL/GenBank/DDBJ databases">
        <title>A genome reference for cultivated species of the human gut microbiota.</title>
        <authorList>
            <person name="Zou Y."/>
            <person name="Xue W."/>
            <person name="Luo G."/>
        </authorList>
    </citation>
    <scope>NUCLEOTIDE SEQUENCE [LARGE SCALE GENOMIC DNA]</scope>
    <source>
        <strain evidence="4 5">AF24-2</strain>
    </source>
</reference>
<evidence type="ECO:0000259" key="2">
    <source>
        <dbReference type="Pfam" id="PF12667"/>
    </source>
</evidence>
<comment type="caution">
    <text evidence="4">The sequence shown here is derived from an EMBL/GenBank/DDBJ whole genome shotgun (WGS) entry which is preliminary data.</text>
</comment>
<keyword evidence="1" id="KW-0732">Signal</keyword>
<dbReference type="InterPro" id="IPR035376">
    <property type="entry name" value="NigD_C"/>
</dbReference>
<keyword evidence="5" id="KW-1185">Reference proteome</keyword>
<dbReference type="GeneID" id="79860551"/>
<evidence type="ECO:0000313" key="4">
    <source>
        <dbReference type="EMBL" id="RGR92268.1"/>
    </source>
</evidence>
<feature type="domain" description="NigD-like N-terminal OB" evidence="2">
    <location>
        <begin position="45"/>
        <end position="93"/>
    </location>
</feature>